<comment type="caution">
    <text evidence="7">The sequence shown here is derived from an EMBL/GenBank/DDBJ whole genome shotgun (WGS) entry which is preliminary data.</text>
</comment>
<comment type="subcellular location">
    <subcellularLocation>
        <location evidence="1">Membrane</location>
    </subcellularLocation>
</comment>
<dbReference type="AlphaFoldDB" id="A0A4R3KQ67"/>
<sequence>MMNLKNSSKNNRQRSLIHSFWLTVSKNYPTRRTPKTGNDQLKTTNQKLQTVAFLLCILCFASCSNLKHLPEGEKLYTGAEVQVEGEQLPRKEKKRLEDELSDLTRPLPNSKFLGMRLKLFFYNLAGNPKKEKSPAAFIKKKMGEPPVLYSSVDIEKNRNILVNSLQNQGYFKAESQVDSSVAEKKASLTYTLAPGSRYMISKVGFPADSSALAKAIRADTAETLLKLGEPYDLTTIKAERERIDKYLKEHGFYYFNPDYLIVKADSTQGGSDVELYVRVKENAPRKAREVYRINNIYIYPDYSLQEDTTRLQGDTVFYHGFHIFDPKEKFKTHVFRRTMFFQTGDIYNLEDHNLSLNRLVHLGTFKFVKNQFTEVQPESRHRLDVSYYLTPMPKKSLNAKLSGTSKSNNFVGSEVSVGWLHRNAFRGAEQLQLNLTGGFETQTSGQQSRTGGGSYFLGAEVDLQYPRFITPFYVSSTGAYVPRTRFTGAYELRNRANYYSINSYRFSFGYIWKESSRKEHTLNPVSITFVQPFNTTPLFDSLKRADPTLRNSFDRQFILGANYSFTYTDQLETERRHNFYFQGMLDLSGNIAGLFTGKNSPTDQATIFRTPFSQYIKAEADARSYYKINDGLTWANRLILGAGQPYGNSSSLPFVKQFFIGGSNSLRAFRARSLGPGSYDAETSAENSGEETPGSFFPDQAGDLKLEANTELRFDLVSALKGAIFADAGNIWLMREDPLKPGAAFSSNFYQEIAVGTGLGLRVDLSFFVVRLDVAFPLRKPWLPEGERWVIDQVDFSDKNWRKENLVFNIAIGYPF</sequence>
<dbReference type="Gene3D" id="3.10.20.310">
    <property type="entry name" value="membrane protein fhac"/>
    <property type="match status" value="1"/>
</dbReference>
<keyword evidence="3" id="KW-0732">Signal</keyword>
<keyword evidence="2" id="KW-0812">Transmembrane</keyword>
<dbReference type="EMBL" id="SMAD01000006">
    <property type="protein sequence ID" value="TCS86914.1"/>
    <property type="molecule type" value="Genomic_DNA"/>
</dbReference>
<reference evidence="7 8" key="1">
    <citation type="submission" date="2019-03" db="EMBL/GenBank/DDBJ databases">
        <title>Genomic Encyclopedia of Type Strains, Phase IV (KMG-IV): sequencing the most valuable type-strain genomes for metagenomic binning, comparative biology and taxonomic classification.</title>
        <authorList>
            <person name="Goeker M."/>
        </authorList>
    </citation>
    <scope>NUCLEOTIDE SEQUENCE [LARGE SCALE GENOMIC DNA]</scope>
    <source>
        <strain evidence="7 8">DSM 21100</strain>
    </source>
</reference>
<proteinExistence type="predicted"/>
<organism evidence="7 8">
    <name type="scientific">Anseongella ginsenosidimutans</name>
    <dbReference type="NCBI Taxonomy" id="496056"/>
    <lineage>
        <taxon>Bacteria</taxon>
        <taxon>Pseudomonadati</taxon>
        <taxon>Bacteroidota</taxon>
        <taxon>Sphingobacteriia</taxon>
        <taxon>Sphingobacteriales</taxon>
        <taxon>Sphingobacteriaceae</taxon>
        <taxon>Anseongella</taxon>
    </lineage>
</organism>
<accession>A0A4R3KQ67</accession>
<evidence type="ECO:0000259" key="6">
    <source>
        <dbReference type="Pfam" id="PF01103"/>
    </source>
</evidence>
<dbReference type="GO" id="GO:0019867">
    <property type="term" value="C:outer membrane"/>
    <property type="evidence" value="ECO:0007669"/>
    <property type="project" value="InterPro"/>
</dbReference>
<gene>
    <name evidence="7" type="ORF">EDD80_106230</name>
</gene>
<dbReference type="PANTHER" id="PTHR12815:SF47">
    <property type="entry name" value="TRANSLOCATION AND ASSEMBLY MODULE SUBUNIT TAMA"/>
    <property type="match status" value="1"/>
</dbReference>
<dbReference type="Proteomes" id="UP000295807">
    <property type="component" value="Unassembled WGS sequence"/>
</dbReference>
<feature type="domain" description="Bacterial surface antigen (D15)" evidence="6">
    <location>
        <begin position="613"/>
        <end position="787"/>
    </location>
</feature>
<keyword evidence="4" id="KW-0472">Membrane</keyword>
<dbReference type="PANTHER" id="PTHR12815">
    <property type="entry name" value="SORTING AND ASSEMBLY MACHINERY SAMM50 PROTEIN FAMILY MEMBER"/>
    <property type="match status" value="1"/>
</dbReference>
<dbReference type="Pfam" id="PF01103">
    <property type="entry name" value="Omp85"/>
    <property type="match status" value="1"/>
</dbReference>
<keyword evidence="5" id="KW-0998">Cell outer membrane</keyword>
<evidence type="ECO:0000256" key="5">
    <source>
        <dbReference type="ARBA" id="ARBA00023237"/>
    </source>
</evidence>
<keyword evidence="8" id="KW-1185">Reference proteome</keyword>
<dbReference type="InterPro" id="IPR000184">
    <property type="entry name" value="Bac_surfAg_D15"/>
</dbReference>
<evidence type="ECO:0000313" key="8">
    <source>
        <dbReference type="Proteomes" id="UP000295807"/>
    </source>
</evidence>
<evidence type="ECO:0000256" key="4">
    <source>
        <dbReference type="ARBA" id="ARBA00023136"/>
    </source>
</evidence>
<dbReference type="InterPro" id="IPR039910">
    <property type="entry name" value="D15-like"/>
</dbReference>
<evidence type="ECO:0000256" key="2">
    <source>
        <dbReference type="ARBA" id="ARBA00022692"/>
    </source>
</evidence>
<evidence type="ECO:0000313" key="7">
    <source>
        <dbReference type="EMBL" id="TCS86914.1"/>
    </source>
</evidence>
<evidence type="ECO:0000256" key="3">
    <source>
        <dbReference type="ARBA" id="ARBA00022729"/>
    </source>
</evidence>
<evidence type="ECO:0000256" key="1">
    <source>
        <dbReference type="ARBA" id="ARBA00004370"/>
    </source>
</evidence>
<protein>
    <submittedName>
        <fullName evidence="7">Outer membrane protein assembly factor BamA</fullName>
    </submittedName>
</protein>
<name>A0A4R3KQ67_9SPHI</name>
<dbReference type="Gene3D" id="2.40.160.50">
    <property type="entry name" value="membrane protein fhac: a member of the omp85/tpsb transporter family"/>
    <property type="match status" value="1"/>
</dbReference>